<dbReference type="EMBL" id="RBAH01000005">
    <property type="protein sequence ID" value="RKN85176.1"/>
    <property type="molecule type" value="Genomic_DNA"/>
</dbReference>
<name>A0A3B0CMJ0_9BACL</name>
<organism evidence="6 7">
    <name type="scientific">Paenibacillus ginsengarvi</name>
    <dbReference type="NCBI Taxonomy" id="400777"/>
    <lineage>
        <taxon>Bacteria</taxon>
        <taxon>Bacillati</taxon>
        <taxon>Bacillota</taxon>
        <taxon>Bacilli</taxon>
        <taxon>Bacillales</taxon>
        <taxon>Paenibacillaceae</taxon>
        <taxon>Paenibacillus</taxon>
    </lineage>
</organism>
<dbReference type="Gene3D" id="1.10.10.60">
    <property type="entry name" value="Homeodomain-like"/>
    <property type="match status" value="2"/>
</dbReference>
<keyword evidence="4" id="KW-0812">Transmembrane</keyword>
<protein>
    <submittedName>
        <fullName evidence="6">AraC family transcriptional regulator</fullName>
    </submittedName>
</protein>
<dbReference type="OrthoDB" id="2647120at2"/>
<dbReference type="PANTHER" id="PTHR43280:SF10">
    <property type="entry name" value="REGULATORY PROTEIN POCR"/>
    <property type="match status" value="1"/>
</dbReference>
<keyword evidence="2" id="KW-0238">DNA-binding</keyword>
<dbReference type="Pfam" id="PF17853">
    <property type="entry name" value="GGDEF_2"/>
    <property type="match status" value="1"/>
</dbReference>
<evidence type="ECO:0000256" key="1">
    <source>
        <dbReference type="ARBA" id="ARBA00023015"/>
    </source>
</evidence>
<dbReference type="InterPro" id="IPR018060">
    <property type="entry name" value="HTH_AraC"/>
</dbReference>
<keyword evidence="1" id="KW-0805">Transcription regulation</keyword>
<dbReference type="PROSITE" id="PS01124">
    <property type="entry name" value="HTH_ARAC_FAMILY_2"/>
    <property type="match status" value="1"/>
</dbReference>
<dbReference type="Pfam" id="PF12833">
    <property type="entry name" value="HTH_18"/>
    <property type="match status" value="1"/>
</dbReference>
<proteinExistence type="predicted"/>
<evidence type="ECO:0000256" key="2">
    <source>
        <dbReference type="ARBA" id="ARBA00023125"/>
    </source>
</evidence>
<evidence type="ECO:0000256" key="3">
    <source>
        <dbReference type="ARBA" id="ARBA00023163"/>
    </source>
</evidence>
<dbReference type="RefSeq" id="WP_120746828.1">
    <property type="nucleotide sequence ID" value="NZ_RBAH01000005.1"/>
</dbReference>
<dbReference type="AlphaFoldDB" id="A0A3B0CMJ0"/>
<dbReference type="PROSITE" id="PS00041">
    <property type="entry name" value="HTH_ARAC_FAMILY_1"/>
    <property type="match status" value="1"/>
</dbReference>
<dbReference type="InterPro" id="IPR009057">
    <property type="entry name" value="Homeodomain-like_sf"/>
</dbReference>
<reference evidence="6 7" key="1">
    <citation type="journal article" date="2007" name="Int. J. Syst. Evol. Microbiol.">
        <title>Paenibacillus ginsengarvi sp. nov., isolated from soil from ginseng cultivation.</title>
        <authorList>
            <person name="Yoon M.H."/>
            <person name="Ten L.N."/>
            <person name="Im W.T."/>
        </authorList>
    </citation>
    <scope>NUCLEOTIDE SEQUENCE [LARGE SCALE GENOMIC DNA]</scope>
    <source>
        <strain evidence="6 7">KCTC 13059</strain>
    </source>
</reference>
<feature type="transmembrane region" description="Helical" evidence="4">
    <location>
        <begin position="298"/>
        <end position="317"/>
    </location>
</feature>
<dbReference type="PANTHER" id="PTHR43280">
    <property type="entry name" value="ARAC-FAMILY TRANSCRIPTIONAL REGULATOR"/>
    <property type="match status" value="1"/>
</dbReference>
<dbReference type="Gene3D" id="6.10.340.10">
    <property type="match status" value="1"/>
</dbReference>
<feature type="domain" description="HTH araC/xylS-type" evidence="5">
    <location>
        <begin position="651"/>
        <end position="750"/>
    </location>
</feature>
<keyword evidence="3" id="KW-0804">Transcription</keyword>
<dbReference type="GO" id="GO:0043565">
    <property type="term" value="F:sequence-specific DNA binding"/>
    <property type="evidence" value="ECO:0007669"/>
    <property type="project" value="InterPro"/>
</dbReference>
<evidence type="ECO:0000256" key="4">
    <source>
        <dbReference type="SAM" id="Phobius"/>
    </source>
</evidence>
<dbReference type="InterPro" id="IPR018062">
    <property type="entry name" value="HTH_AraC-typ_CS"/>
</dbReference>
<accession>A0A3B0CMJ0</accession>
<dbReference type="SUPFAM" id="SSF46689">
    <property type="entry name" value="Homeodomain-like"/>
    <property type="match status" value="1"/>
</dbReference>
<keyword evidence="4" id="KW-0472">Membrane</keyword>
<evidence type="ECO:0000313" key="6">
    <source>
        <dbReference type="EMBL" id="RKN85176.1"/>
    </source>
</evidence>
<evidence type="ECO:0000313" key="7">
    <source>
        <dbReference type="Proteomes" id="UP000282311"/>
    </source>
</evidence>
<dbReference type="InterPro" id="IPR041522">
    <property type="entry name" value="CdaR_GGDEF"/>
</dbReference>
<gene>
    <name evidence="6" type="ORF">D7M11_08800</name>
</gene>
<keyword evidence="4" id="KW-1133">Transmembrane helix</keyword>
<dbReference type="SMART" id="SM00342">
    <property type="entry name" value="HTH_ARAC"/>
    <property type="match status" value="1"/>
</dbReference>
<comment type="caution">
    <text evidence="6">The sequence shown here is derived from an EMBL/GenBank/DDBJ whole genome shotgun (WGS) entry which is preliminary data.</text>
</comment>
<dbReference type="Proteomes" id="UP000282311">
    <property type="component" value="Unassembled WGS sequence"/>
</dbReference>
<feature type="transmembrane region" description="Helical" evidence="4">
    <location>
        <begin position="15"/>
        <end position="35"/>
    </location>
</feature>
<sequence>MKSSLSRSRLFKQIFLSHVLIFAIPFLILSVVVYYNAVVKFKSEIESSNMYKLNQVMNSFDLLAKGLDNTAARLSIDSKLTPFMVKNGTYKEIEAIEELGKYKANNAIVDELTLYFHGDTQLYTSGGLNSFDTFTQRTFQFTDMDSASLMKMMNELQLAKIQRMDTRISGSEGKQTMLAFMFPIPRNSQSPYGTVVFFVRERVLADLVGPILGDFHGSVYISDAQNNVIVSNSRESKLAGADAKQFLAQNDEQGIHDVSFQGERYSLMNVKSGITGWSYVAAMPTSQFLGRVLEMRTFILLVCLAVVVVGIGIAMLLSSRQYRPIRSIADHVRTLQGGTATEAGRKVSELDLIRDSVRATEHLMEQIDLQRPIIREQFFVKLLAGAFQNRQELDAFIAREKFEFAGTTWFVAVASVGGGEYISTQSREELLRVLTDADLPHAERYGVEMIQDNAIVMLVGTEAGFDCTRVYQEEAVRDIAGLFEQCSGIRPSIGVGNPVTELLYVNRSYIEASAAIEYSVRGRKGDIIFFDQISQLQDSSDWYSVEEQIRLVQSMKQGNKEAAKASLQTLLGDLKGKEVSLFYLRCMCFDLINTFLRTMNELQLTIQPEHRQMLTEFTSLEQLGKGMYGLIGDICDHANASKENKNSELGRDILSYIGDNFKLYDLNLEKISDHFQMSLSYFSRFMKEQTGYTFTEYVTQLRMEEVKRLLRTTDIAIKDIIASVGYSDVPNFMRKFKNSEGITLGQYRKLNT</sequence>
<dbReference type="GO" id="GO:0003700">
    <property type="term" value="F:DNA-binding transcription factor activity"/>
    <property type="evidence" value="ECO:0007669"/>
    <property type="project" value="InterPro"/>
</dbReference>
<keyword evidence="7" id="KW-1185">Reference proteome</keyword>
<evidence type="ECO:0000259" key="5">
    <source>
        <dbReference type="PROSITE" id="PS01124"/>
    </source>
</evidence>